<evidence type="ECO:0000256" key="8">
    <source>
        <dbReference type="SAM" id="MobiDB-lite"/>
    </source>
</evidence>
<evidence type="ECO:0000256" key="5">
    <source>
        <dbReference type="ARBA" id="ARBA00022692"/>
    </source>
</evidence>
<feature type="transmembrane region" description="Helical" evidence="9">
    <location>
        <begin position="377"/>
        <end position="396"/>
    </location>
</feature>
<dbReference type="PRINTS" id="PR01035">
    <property type="entry name" value="TCRTETA"/>
</dbReference>
<dbReference type="PROSITE" id="PS50850">
    <property type="entry name" value="MFS"/>
    <property type="match status" value="1"/>
</dbReference>
<dbReference type="Gene3D" id="1.20.1250.20">
    <property type="entry name" value="MFS general substrate transporter like domains"/>
    <property type="match status" value="1"/>
</dbReference>
<evidence type="ECO:0000256" key="3">
    <source>
        <dbReference type="ARBA" id="ARBA00022448"/>
    </source>
</evidence>
<evidence type="ECO:0000256" key="9">
    <source>
        <dbReference type="SAM" id="Phobius"/>
    </source>
</evidence>
<keyword evidence="7 9" id="KW-0472">Membrane</keyword>
<feature type="transmembrane region" description="Helical" evidence="9">
    <location>
        <begin position="291"/>
        <end position="309"/>
    </location>
</feature>
<evidence type="ECO:0000256" key="7">
    <source>
        <dbReference type="ARBA" id="ARBA00023136"/>
    </source>
</evidence>
<feature type="transmembrane region" description="Helical" evidence="9">
    <location>
        <begin position="316"/>
        <end position="337"/>
    </location>
</feature>
<dbReference type="GO" id="GO:0005886">
    <property type="term" value="C:plasma membrane"/>
    <property type="evidence" value="ECO:0007669"/>
    <property type="project" value="UniProtKB-SubCell"/>
</dbReference>
<keyword evidence="4" id="KW-1003">Cell membrane</keyword>
<dbReference type="Proteomes" id="UP000732377">
    <property type="component" value="Unassembled WGS sequence"/>
</dbReference>
<dbReference type="InterPro" id="IPR020846">
    <property type="entry name" value="MFS_dom"/>
</dbReference>
<evidence type="ECO:0000256" key="1">
    <source>
        <dbReference type="ARBA" id="ARBA00004651"/>
    </source>
</evidence>
<feature type="transmembrane region" description="Helical" evidence="9">
    <location>
        <begin position="408"/>
        <end position="426"/>
    </location>
</feature>
<feature type="transmembrane region" description="Helical" evidence="9">
    <location>
        <begin position="172"/>
        <end position="194"/>
    </location>
</feature>
<comment type="similarity">
    <text evidence="2">Belongs to the major facilitator superfamily. TCR/Tet family.</text>
</comment>
<accession>A0A953I0V4</accession>
<gene>
    <name evidence="11" type="ORF">CWE10_01760</name>
</gene>
<keyword evidence="6 9" id="KW-1133">Transmembrane helix</keyword>
<sequence length="477" mass="49879">MSHTRGSGTLDLYIAGRDLPVDQSSAPAGPHRAPPGPNLWLQLAALCTVPLIMVLGNSMLIPVLPDMGRVMGLSKAATGLAVTAFSLSAGIAIAVAGFLADRYGRKLVVVPSLLVYGLGGIVSGLAGWRMGPNGFAVVMAGRVIQGIGAAGTAPVAMAFVGDLFRGGSRVTALGIFEASNGLGKVISPILGALIGQVLVWWAVFFAYAVLAVPFALAVWFLTREPPRRKAPPAREYFGQVLTIFRRKGVALIACFWAGTVALFVLFGVLFFLSEHLETVHGIDGVPKGVRIMWPVLAMSATSFAAGLFLQRRGQLLKPAVVLGLALAIAGTVLIAFVRADWAFYAGLIVAGIGTGLQLPGLNNLITSSARTEQRAMITSVYGAVRFIGVAFGPPLYGALMRNGEALPFWFSAGVLATSLAATLFLIRPERLVEAEDEAGAEAQGPDRREGGGGRGEVAIPAWEPPANLPLGTRAPLH</sequence>
<dbReference type="PROSITE" id="PS00216">
    <property type="entry name" value="SUGAR_TRANSPORT_1"/>
    <property type="match status" value="1"/>
</dbReference>
<dbReference type="SUPFAM" id="SSF103473">
    <property type="entry name" value="MFS general substrate transporter"/>
    <property type="match status" value="1"/>
</dbReference>
<proteinExistence type="inferred from homology"/>
<evidence type="ECO:0000256" key="2">
    <source>
        <dbReference type="ARBA" id="ARBA00007520"/>
    </source>
</evidence>
<dbReference type="PANTHER" id="PTHR43124">
    <property type="entry name" value="PURINE EFFLUX PUMP PBUE"/>
    <property type="match status" value="1"/>
</dbReference>
<dbReference type="InterPro" id="IPR011701">
    <property type="entry name" value="MFS"/>
</dbReference>
<evidence type="ECO:0000256" key="6">
    <source>
        <dbReference type="ARBA" id="ARBA00022989"/>
    </source>
</evidence>
<keyword evidence="3" id="KW-0813">Transport</keyword>
<feature type="region of interest" description="Disordered" evidence="8">
    <location>
        <begin position="435"/>
        <end position="477"/>
    </location>
</feature>
<evidence type="ECO:0000313" key="12">
    <source>
        <dbReference type="Proteomes" id="UP000732377"/>
    </source>
</evidence>
<feature type="transmembrane region" description="Helical" evidence="9">
    <location>
        <begin position="343"/>
        <end position="365"/>
    </location>
</feature>
<dbReference type="EMBL" id="PIUK01000007">
    <property type="protein sequence ID" value="MBY6274936.1"/>
    <property type="molecule type" value="Genomic_DNA"/>
</dbReference>
<dbReference type="InterPro" id="IPR001958">
    <property type="entry name" value="Tet-R_TetA/multi-R_MdtG-like"/>
</dbReference>
<dbReference type="InterPro" id="IPR050189">
    <property type="entry name" value="MFS_Efflux_Transporters"/>
</dbReference>
<dbReference type="PANTHER" id="PTHR43124:SF3">
    <property type="entry name" value="CHLORAMPHENICOL EFFLUX PUMP RV0191"/>
    <property type="match status" value="1"/>
</dbReference>
<feature type="transmembrane region" description="Helical" evidence="9">
    <location>
        <begin position="76"/>
        <end position="100"/>
    </location>
</feature>
<feature type="transmembrane region" description="Helical" evidence="9">
    <location>
        <begin position="200"/>
        <end position="221"/>
    </location>
</feature>
<feature type="transmembrane region" description="Helical" evidence="9">
    <location>
        <begin position="39"/>
        <end position="64"/>
    </location>
</feature>
<feature type="transmembrane region" description="Helical" evidence="9">
    <location>
        <begin position="107"/>
        <end position="128"/>
    </location>
</feature>
<organism evidence="11 12">
    <name type="scientific">Symbiobacterium thermophilum</name>
    <dbReference type="NCBI Taxonomy" id="2734"/>
    <lineage>
        <taxon>Bacteria</taxon>
        <taxon>Bacillati</taxon>
        <taxon>Bacillota</taxon>
        <taxon>Clostridia</taxon>
        <taxon>Eubacteriales</taxon>
        <taxon>Symbiobacteriaceae</taxon>
        <taxon>Symbiobacterium</taxon>
    </lineage>
</organism>
<evidence type="ECO:0000313" key="11">
    <source>
        <dbReference type="EMBL" id="MBY6274936.1"/>
    </source>
</evidence>
<dbReference type="CDD" id="cd17474">
    <property type="entry name" value="MFS_YfmO_like"/>
    <property type="match status" value="1"/>
</dbReference>
<reference evidence="11" key="1">
    <citation type="submission" date="2017-11" db="EMBL/GenBank/DDBJ databases">
        <title>Three new genomes from thermophilic consortium.</title>
        <authorList>
            <person name="Quaggio R."/>
            <person name="Amgarten D."/>
            <person name="Setubal J.C."/>
        </authorList>
    </citation>
    <scope>NUCLEOTIDE SEQUENCE</scope>
    <source>
        <strain evidence="11">ZCTH01-B2</strain>
    </source>
</reference>
<comment type="caution">
    <text evidence="11">The sequence shown here is derived from an EMBL/GenBank/DDBJ whole genome shotgun (WGS) entry which is preliminary data.</text>
</comment>
<dbReference type="Pfam" id="PF07690">
    <property type="entry name" value="MFS_1"/>
    <property type="match status" value="1"/>
</dbReference>
<protein>
    <submittedName>
        <fullName evidence="11">MFS transporter</fullName>
    </submittedName>
</protein>
<feature type="transmembrane region" description="Helical" evidence="9">
    <location>
        <begin position="249"/>
        <end position="271"/>
    </location>
</feature>
<keyword evidence="5 9" id="KW-0812">Transmembrane</keyword>
<evidence type="ECO:0000259" key="10">
    <source>
        <dbReference type="PROSITE" id="PS50850"/>
    </source>
</evidence>
<name>A0A953I0V4_SYMTR</name>
<feature type="domain" description="Major facilitator superfamily (MFS) profile" evidence="10">
    <location>
        <begin position="42"/>
        <end position="430"/>
    </location>
</feature>
<dbReference type="InterPro" id="IPR036259">
    <property type="entry name" value="MFS_trans_sf"/>
</dbReference>
<evidence type="ECO:0000256" key="4">
    <source>
        <dbReference type="ARBA" id="ARBA00022475"/>
    </source>
</evidence>
<feature type="transmembrane region" description="Helical" evidence="9">
    <location>
        <begin position="134"/>
        <end position="160"/>
    </location>
</feature>
<dbReference type="GO" id="GO:0022857">
    <property type="term" value="F:transmembrane transporter activity"/>
    <property type="evidence" value="ECO:0007669"/>
    <property type="project" value="InterPro"/>
</dbReference>
<comment type="subcellular location">
    <subcellularLocation>
        <location evidence="1">Cell membrane</location>
        <topology evidence="1">Multi-pass membrane protein</topology>
    </subcellularLocation>
</comment>
<dbReference type="AlphaFoldDB" id="A0A953I0V4"/>
<dbReference type="InterPro" id="IPR005829">
    <property type="entry name" value="Sugar_transporter_CS"/>
</dbReference>